<dbReference type="CDD" id="cd06170">
    <property type="entry name" value="LuxR_C_like"/>
    <property type="match status" value="1"/>
</dbReference>
<dbReference type="AlphaFoldDB" id="A0A3P1SWN6"/>
<keyword evidence="3" id="KW-1185">Reference proteome</keyword>
<dbReference type="Gene3D" id="1.10.10.10">
    <property type="entry name" value="Winged helix-like DNA-binding domain superfamily/Winged helix DNA-binding domain"/>
    <property type="match status" value="1"/>
</dbReference>
<evidence type="ECO:0000313" key="2">
    <source>
        <dbReference type="EMBL" id="RRD01458.1"/>
    </source>
</evidence>
<sequence>MNKELSAFILLLHRTAQQLPPYQFRDWLFQQCQSRFGIAALYWREGDKARMMSFDDSYLMNSSKIELLKLPDDQSSCDHKQNISTAETDSSITGSADLVLCERQHRLTLAAEKPFDSQTRAAIITLIPHMVEAYDTSHLAYFSKIQDSDHFALLTASGTIKHCSKHTRDRLQQLQQKIQLSSSNIPFLMKYKVLRDNNQFLRTVGAFQDDILINIGITPARLLSLTPVEFAVSFHYARGLSYKEVAKVTNSSPSTVNNHLNSIFEKLKLNNKNQLSLEFL</sequence>
<dbReference type="EMBL" id="RQXV01000001">
    <property type="protein sequence ID" value="RRD01458.1"/>
    <property type="molecule type" value="Genomic_DNA"/>
</dbReference>
<protein>
    <submittedName>
        <fullName evidence="2">LuxR family transcriptional regulator</fullName>
    </submittedName>
</protein>
<gene>
    <name evidence="2" type="ORF">EHS89_02540</name>
</gene>
<dbReference type="OrthoDB" id="965844at2"/>
<organism evidence="2 3">
    <name type="scientific">Amphritea balenae</name>
    <dbReference type="NCBI Taxonomy" id="452629"/>
    <lineage>
        <taxon>Bacteria</taxon>
        <taxon>Pseudomonadati</taxon>
        <taxon>Pseudomonadota</taxon>
        <taxon>Gammaproteobacteria</taxon>
        <taxon>Oceanospirillales</taxon>
        <taxon>Oceanospirillaceae</taxon>
        <taxon>Amphritea</taxon>
    </lineage>
</organism>
<accession>A0A3P1SWN6</accession>
<name>A0A3P1SWN6_9GAMM</name>
<proteinExistence type="predicted"/>
<dbReference type="GO" id="GO:0003677">
    <property type="term" value="F:DNA binding"/>
    <property type="evidence" value="ECO:0007669"/>
    <property type="project" value="InterPro"/>
</dbReference>
<dbReference type="Proteomes" id="UP000267535">
    <property type="component" value="Unassembled WGS sequence"/>
</dbReference>
<dbReference type="SMART" id="SM00421">
    <property type="entry name" value="HTH_LUXR"/>
    <property type="match status" value="1"/>
</dbReference>
<dbReference type="InterPro" id="IPR016032">
    <property type="entry name" value="Sig_transdc_resp-reg_C-effctor"/>
</dbReference>
<dbReference type="PRINTS" id="PR00038">
    <property type="entry name" value="HTHLUXR"/>
</dbReference>
<evidence type="ECO:0000259" key="1">
    <source>
        <dbReference type="PROSITE" id="PS50043"/>
    </source>
</evidence>
<dbReference type="GO" id="GO:0006355">
    <property type="term" value="P:regulation of DNA-templated transcription"/>
    <property type="evidence" value="ECO:0007669"/>
    <property type="project" value="InterPro"/>
</dbReference>
<comment type="caution">
    <text evidence="2">The sequence shown here is derived from an EMBL/GenBank/DDBJ whole genome shotgun (WGS) entry which is preliminary data.</text>
</comment>
<dbReference type="PROSITE" id="PS50043">
    <property type="entry name" value="HTH_LUXR_2"/>
    <property type="match status" value="1"/>
</dbReference>
<dbReference type="InterPro" id="IPR000792">
    <property type="entry name" value="Tscrpt_reg_LuxR_C"/>
</dbReference>
<dbReference type="Pfam" id="PF00196">
    <property type="entry name" value="GerE"/>
    <property type="match status" value="1"/>
</dbReference>
<feature type="domain" description="HTH luxR-type" evidence="1">
    <location>
        <begin position="218"/>
        <end position="280"/>
    </location>
</feature>
<evidence type="ECO:0000313" key="3">
    <source>
        <dbReference type="Proteomes" id="UP000267535"/>
    </source>
</evidence>
<dbReference type="InterPro" id="IPR036388">
    <property type="entry name" value="WH-like_DNA-bd_sf"/>
</dbReference>
<reference evidence="2 3" key="1">
    <citation type="submission" date="2018-11" db="EMBL/GenBank/DDBJ databases">
        <title>The draft genome sequence of Amphritea balenae JAMM 1525T.</title>
        <authorList>
            <person name="Fang Z."/>
            <person name="Zhang Y."/>
            <person name="Han X."/>
        </authorList>
    </citation>
    <scope>NUCLEOTIDE SEQUENCE [LARGE SCALE GENOMIC DNA]</scope>
    <source>
        <strain evidence="2 3">JAMM 1525</strain>
    </source>
</reference>
<dbReference type="RefSeq" id="WP_124924531.1">
    <property type="nucleotide sequence ID" value="NZ_BMOH01000001.1"/>
</dbReference>
<dbReference type="SUPFAM" id="SSF46894">
    <property type="entry name" value="C-terminal effector domain of the bipartite response regulators"/>
    <property type="match status" value="1"/>
</dbReference>